<feature type="domain" description="Quinolinate phosphoribosyl transferase C-terminal" evidence="3">
    <location>
        <begin position="130"/>
        <end position="318"/>
    </location>
</feature>
<keyword evidence="1 5" id="KW-0808">Transferase</keyword>
<keyword evidence="5" id="KW-0328">Glycosyltransferase</keyword>
<evidence type="ECO:0000259" key="3">
    <source>
        <dbReference type="Pfam" id="PF01729"/>
    </source>
</evidence>
<dbReference type="InterPro" id="IPR022412">
    <property type="entry name" value="Quinolinate_PRibosylTrfase_N"/>
</dbReference>
<dbReference type="AlphaFoldDB" id="A0A1I6DJ69"/>
<dbReference type="InterPro" id="IPR036068">
    <property type="entry name" value="Nicotinate_pribotase-like_C"/>
</dbReference>
<evidence type="ECO:0000313" key="5">
    <source>
        <dbReference type="EMBL" id="SFR05392.1"/>
    </source>
</evidence>
<dbReference type="Pfam" id="PF01729">
    <property type="entry name" value="QRPTase_C"/>
    <property type="match status" value="1"/>
</dbReference>
<evidence type="ECO:0000256" key="2">
    <source>
        <dbReference type="ARBA" id="ARBA00047445"/>
    </source>
</evidence>
<gene>
    <name evidence="5" type="ORF">SAMN05660706_1128</name>
</gene>
<dbReference type="GO" id="GO:0004514">
    <property type="term" value="F:nicotinate-nucleotide diphosphorylase (carboxylating) activity"/>
    <property type="evidence" value="ECO:0007669"/>
    <property type="project" value="UniProtKB-EC"/>
</dbReference>
<dbReference type="GO" id="GO:0009435">
    <property type="term" value="P:NAD+ biosynthetic process"/>
    <property type="evidence" value="ECO:0007669"/>
    <property type="project" value="UniProtKB-UniPathway"/>
</dbReference>
<dbReference type="InterPro" id="IPR002638">
    <property type="entry name" value="Quinolinate_PRibosylTrfase_C"/>
</dbReference>
<sequence length="346" mass="36927">MDIKTLQNLAEVAAYKTEPRRRLFSANHEEIARGLTTDIYFIRTREILRHMGLEKTQVTAEIFTGGSGVLAGTTEVKNLLAGLPVEVWALPEGAQIEEKQVVMRITGAYDVFGIYETAVLGALASSSGWATAARRCREAARDKRVVCFGARHVHPAVAPVMERAAIIGGADGASCILGAKLAGQEPLGTVPHAVMLIVGDTVEVARVYQQIMPPDAPVIILVDTFKDEAEESLRVAEALGDKLQGVRLDTAGERGGVTPGLVREVMARLAQAGYPQVKIFVSGGITPERIPLLIEAGADAFGVGSYISGARAIDMTMDIKAVNGRPVAKRGRIPGLTDAPDLQRII</sequence>
<dbReference type="InterPro" id="IPR013785">
    <property type="entry name" value="Aldolase_TIM"/>
</dbReference>
<dbReference type="GO" id="GO:0004516">
    <property type="term" value="F:nicotinate phosphoribosyltransferase activity"/>
    <property type="evidence" value="ECO:0007669"/>
    <property type="project" value="UniProtKB-EC"/>
</dbReference>
<evidence type="ECO:0000313" key="6">
    <source>
        <dbReference type="Proteomes" id="UP000199584"/>
    </source>
</evidence>
<name>A0A1I6DJ69_9FIRM</name>
<dbReference type="PANTHER" id="PTHR43202">
    <property type="entry name" value="NICOTINATE-NUCLEOTIDE PYROPHOSPHORYLASE"/>
    <property type="match status" value="1"/>
</dbReference>
<comment type="catalytic activity">
    <reaction evidence="2">
        <text>nicotinate beta-D-ribonucleotide + CO2 + diphosphate = quinolinate + 5-phospho-alpha-D-ribose 1-diphosphate + 2 H(+)</text>
        <dbReference type="Rhea" id="RHEA:12733"/>
        <dbReference type="ChEBI" id="CHEBI:15378"/>
        <dbReference type="ChEBI" id="CHEBI:16526"/>
        <dbReference type="ChEBI" id="CHEBI:29959"/>
        <dbReference type="ChEBI" id="CHEBI:33019"/>
        <dbReference type="ChEBI" id="CHEBI:57502"/>
        <dbReference type="ChEBI" id="CHEBI:58017"/>
        <dbReference type="EC" id="2.4.2.19"/>
    </reaction>
</comment>
<reference evidence="6" key="1">
    <citation type="submission" date="2016-10" db="EMBL/GenBank/DDBJ databases">
        <authorList>
            <person name="Varghese N."/>
            <person name="Submissions S."/>
        </authorList>
    </citation>
    <scope>NUCLEOTIDE SEQUENCE [LARGE SCALE GENOMIC DNA]</scope>
    <source>
        <strain evidence="6">DSM 3669</strain>
    </source>
</reference>
<dbReference type="SUPFAM" id="SSF54675">
    <property type="entry name" value="Nicotinate/Quinolinate PRTase N-terminal domain-like"/>
    <property type="match status" value="1"/>
</dbReference>
<evidence type="ECO:0000259" key="4">
    <source>
        <dbReference type="Pfam" id="PF02749"/>
    </source>
</evidence>
<dbReference type="EMBL" id="FOYM01000012">
    <property type="protein sequence ID" value="SFR05392.1"/>
    <property type="molecule type" value="Genomic_DNA"/>
</dbReference>
<evidence type="ECO:0000256" key="1">
    <source>
        <dbReference type="ARBA" id="ARBA00022679"/>
    </source>
</evidence>
<dbReference type="PANTHER" id="PTHR43202:SF1">
    <property type="entry name" value="NICOTINATE PHOSPHORIBOSYLTRANSFERASE"/>
    <property type="match status" value="1"/>
</dbReference>
<dbReference type="NCBIfam" id="NF006415">
    <property type="entry name" value="PRK08662.1"/>
    <property type="match status" value="1"/>
</dbReference>
<dbReference type="InterPro" id="IPR053190">
    <property type="entry name" value="NAPRTase-like"/>
</dbReference>
<accession>A0A1I6DJ69</accession>
<organism evidence="5 6">
    <name type="scientific">Desulfoscipio geothermicus DSM 3669</name>
    <dbReference type="NCBI Taxonomy" id="1121426"/>
    <lineage>
        <taxon>Bacteria</taxon>
        <taxon>Bacillati</taxon>
        <taxon>Bacillota</taxon>
        <taxon>Clostridia</taxon>
        <taxon>Eubacteriales</taxon>
        <taxon>Desulfallaceae</taxon>
        <taxon>Desulfoscipio</taxon>
    </lineage>
</organism>
<dbReference type="STRING" id="39060.SAMN05660706_1128"/>
<dbReference type="Gene3D" id="3.90.1170.20">
    <property type="entry name" value="Quinolinate phosphoribosyl transferase, N-terminal domain"/>
    <property type="match status" value="1"/>
</dbReference>
<dbReference type="Pfam" id="PF02749">
    <property type="entry name" value="QRPTase_N"/>
    <property type="match status" value="1"/>
</dbReference>
<dbReference type="UniPathway" id="UPA00253">
    <property type="reaction ID" value="UER00457"/>
</dbReference>
<dbReference type="RefSeq" id="WP_207545158.1">
    <property type="nucleotide sequence ID" value="NZ_FOYM01000012.1"/>
</dbReference>
<dbReference type="SUPFAM" id="SSF51690">
    <property type="entry name" value="Nicotinate/Quinolinate PRTase C-terminal domain-like"/>
    <property type="match status" value="1"/>
</dbReference>
<feature type="domain" description="Quinolinate phosphoribosyl transferase N-terminal" evidence="4">
    <location>
        <begin position="38"/>
        <end position="127"/>
    </location>
</feature>
<dbReference type="InterPro" id="IPR037128">
    <property type="entry name" value="Quinolinate_PRibosylTase_N_sf"/>
</dbReference>
<dbReference type="Gene3D" id="3.20.20.70">
    <property type="entry name" value="Aldolase class I"/>
    <property type="match status" value="1"/>
</dbReference>
<protein>
    <submittedName>
        <fullName evidence="5">Nicotinate phosphoribosyltransferase</fullName>
    </submittedName>
</protein>
<keyword evidence="6" id="KW-1185">Reference proteome</keyword>
<proteinExistence type="predicted"/>
<dbReference type="Proteomes" id="UP000199584">
    <property type="component" value="Unassembled WGS sequence"/>
</dbReference>